<keyword evidence="3" id="KW-1185">Reference proteome</keyword>
<protein>
    <submittedName>
        <fullName evidence="2">Uncharacterized protein</fullName>
    </submittedName>
</protein>
<feature type="region of interest" description="Disordered" evidence="1">
    <location>
        <begin position="69"/>
        <end position="91"/>
    </location>
</feature>
<name>A0AAV5B1M2_9ACTN</name>
<feature type="compositionally biased region" description="Basic and acidic residues" evidence="1">
    <location>
        <begin position="22"/>
        <end position="32"/>
    </location>
</feature>
<dbReference type="Proteomes" id="UP001055025">
    <property type="component" value="Unassembled WGS sequence"/>
</dbReference>
<evidence type="ECO:0000313" key="3">
    <source>
        <dbReference type="Proteomes" id="UP001055025"/>
    </source>
</evidence>
<dbReference type="EMBL" id="BQKC01000001">
    <property type="protein sequence ID" value="GJM54405.1"/>
    <property type="molecule type" value="Genomic_DNA"/>
</dbReference>
<accession>A0AAV5B1M2</accession>
<feature type="region of interest" description="Disordered" evidence="1">
    <location>
        <begin position="1"/>
        <end position="32"/>
    </location>
</feature>
<reference evidence="2" key="1">
    <citation type="journal article" date="2022" name="Int. J. Syst. Evol. Microbiol.">
        <title>Granulimonas faecalis gen. nov., sp. nov., and Leptogranulimonas caecicola gen. nov., sp. nov., novel lactate-producing Atopobiaceae bacteria isolated from mouse intestines, and an emended description of the family Atopobiaceae.</title>
        <authorList>
            <person name="Morinaga K."/>
            <person name="Kusada H."/>
            <person name="Sakamoto S."/>
            <person name="Murakami T."/>
            <person name="Toyoda A."/>
            <person name="Mori H."/>
            <person name="Meng X.Y."/>
            <person name="Takashino M."/>
            <person name="Murotomi K."/>
            <person name="Tamaki H."/>
        </authorList>
    </citation>
    <scope>NUCLEOTIDE SEQUENCE</scope>
    <source>
        <strain evidence="2">OPF53</strain>
    </source>
</reference>
<proteinExistence type="predicted"/>
<evidence type="ECO:0000313" key="2">
    <source>
        <dbReference type="EMBL" id="GJM54405.1"/>
    </source>
</evidence>
<sequence length="91" mass="9396">MATSRATAPPPPAGYVPPHGDTAPRRPDRGGTMDLEKKAAEMEANAADPTIVEDAQSVAEEVEGVGVSLATDPDEPADKGFVPQSQVELEG</sequence>
<comment type="caution">
    <text evidence="2">The sequence shown here is derived from an EMBL/GenBank/DDBJ whole genome shotgun (WGS) entry which is preliminary data.</text>
</comment>
<gene>
    <name evidence="2" type="ORF">ATOP_00600</name>
</gene>
<organism evidence="2 3">
    <name type="scientific">Granulimonas faecalis</name>
    <dbReference type="NCBI Taxonomy" id="2894155"/>
    <lineage>
        <taxon>Bacteria</taxon>
        <taxon>Bacillati</taxon>
        <taxon>Actinomycetota</taxon>
        <taxon>Coriobacteriia</taxon>
        <taxon>Coriobacteriales</taxon>
        <taxon>Kribbibacteriaceae</taxon>
        <taxon>Granulimonas</taxon>
    </lineage>
</organism>
<dbReference type="AlphaFoldDB" id="A0AAV5B1M2"/>
<evidence type="ECO:0000256" key="1">
    <source>
        <dbReference type="SAM" id="MobiDB-lite"/>
    </source>
</evidence>